<dbReference type="InterPro" id="IPR002327">
    <property type="entry name" value="Cyt_c_1A/1B"/>
</dbReference>
<keyword evidence="1" id="KW-0813">Transport</keyword>
<dbReference type="InterPro" id="IPR015943">
    <property type="entry name" value="WD40/YVTN_repeat-like_dom_sf"/>
</dbReference>
<sequence length="426" mass="45056">MTLPIQLLAATFLLLGTTAHGTELRGHGGVVRAIALVASGGWAITAGFDSRIIIWSLKTGEARDVRLFHKSQVNALVALPNGRFASAGADGRIAIWQVGQSLPIRILEGHTGPVAALAISPDGLMLASASWDKSVRLWPLSDGEPRLFKGHSDNVNAVAFLADGTLVSAGYDARIIFWSRAAQVAAARVILPGPLSTMTRASGDRLFVGGMDGKVRLLDRSRVIRGESQAVGSPVLTLAASPDGKYLAVGGSDAIHLLDAANLAPVRIVEASGDPVWSLAFTPDSKALLSAGADYVVRDWSVETGDHVGAAVTGSSDPMAEFAGIPDAEVFRACVACHTLHPNDGQRAGPTLHGLFGRRIASVPGYRYSPSLRDMDIVWTEETVSKLFELGPNTYTPGTKMPEQTIKSADRRAALIRFLKRATATE</sequence>
<accession>A0A432V168</accession>
<keyword evidence="5" id="KW-0677">Repeat</keyword>
<dbReference type="PANTHER" id="PTHR44129">
    <property type="entry name" value="WD REPEAT-CONTAINING PROTEIN POP1"/>
    <property type="match status" value="1"/>
</dbReference>
<keyword evidence="6" id="KW-0249">Electron transport</keyword>
<dbReference type="SUPFAM" id="SSF50978">
    <property type="entry name" value="WD40 repeat-like"/>
    <property type="match status" value="1"/>
</dbReference>
<gene>
    <name evidence="11" type="ORF">EET67_20845</name>
</gene>
<dbReference type="Proteomes" id="UP000281647">
    <property type="component" value="Unassembled WGS sequence"/>
</dbReference>
<dbReference type="Pfam" id="PF00400">
    <property type="entry name" value="WD40"/>
    <property type="match status" value="6"/>
</dbReference>
<dbReference type="InterPro" id="IPR036909">
    <property type="entry name" value="Cyt_c-like_dom_sf"/>
</dbReference>
<feature type="repeat" description="WD" evidence="8">
    <location>
        <begin position="148"/>
        <end position="179"/>
    </location>
</feature>
<evidence type="ECO:0000313" key="11">
    <source>
        <dbReference type="EMBL" id="RUM95845.1"/>
    </source>
</evidence>
<dbReference type="GO" id="GO:0046872">
    <property type="term" value="F:metal ion binding"/>
    <property type="evidence" value="ECO:0007669"/>
    <property type="project" value="UniProtKB-KW"/>
</dbReference>
<organism evidence="11 12">
    <name type="scientific">Borborobacter arsenicus</name>
    <dbReference type="NCBI Taxonomy" id="1851146"/>
    <lineage>
        <taxon>Bacteria</taxon>
        <taxon>Pseudomonadati</taxon>
        <taxon>Pseudomonadota</taxon>
        <taxon>Alphaproteobacteria</taxon>
        <taxon>Hyphomicrobiales</taxon>
        <taxon>Phyllobacteriaceae</taxon>
        <taxon>Borborobacter</taxon>
    </lineage>
</organism>
<dbReference type="GO" id="GO:0020037">
    <property type="term" value="F:heme binding"/>
    <property type="evidence" value="ECO:0007669"/>
    <property type="project" value="InterPro"/>
</dbReference>
<feature type="domain" description="Cytochrome c" evidence="10">
    <location>
        <begin position="313"/>
        <end position="423"/>
    </location>
</feature>
<evidence type="ECO:0000256" key="1">
    <source>
        <dbReference type="ARBA" id="ARBA00022448"/>
    </source>
</evidence>
<reference evidence="11 12" key="1">
    <citation type="submission" date="2018-11" db="EMBL/GenBank/DDBJ databases">
        <title>Pseudaminobacter arsenicus sp. nov., an arsenic-resistant bacterium isolated from arsenic-rich aquifers.</title>
        <authorList>
            <person name="Mu Y."/>
        </authorList>
    </citation>
    <scope>NUCLEOTIDE SEQUENCE [LARGE SCALE GENOMIC DNA]</scope>
    <source>
        <strain evidence="11 12">CB3</strain>
    </source>
</reference>
<dbReference type="PROSITE" id="PS50294">
    <property type="entry name" value="WD_REPEATS_REGION"/>
    <property type="match status" value="4"/>
</dbReference>
<dbReference type="InterPro" id="IPR001680">
    <property type="entry name" value="WD40_rpt"/>
</dbReference>
<dbReference type="InterPro" id="IPR036322">
    <property type="entry name" value="WD40_repeat_dom_sf"/>
</dbReference>
<keyword evidence="4 9" id="KW-0479">Metal-binding</keyword>
<comment type="caution">
    <text evidence="11">The sequence shown here is derived from an EMBL/GenBank/DDBJ whole genome shotgun (WGS) entry which is preliminary data.</text>
</comment>
<dbReference type="EMBL" id="RKST01000028">
    <property type="protein sequence ID" value="RUM95845.1"/>
    <property type="molecule type" value="Genomic_DNA"/>
</dbReference>
<evidence type="ECO:0000256" key="8">
    <source>
        <dbReference type="PROSITE-ProRule" id="PRU00221"/>
    </source>
</evidence>
<dbReference type="PROSITE" id="PS51007">
    <property type="entry name" value="CYTC"/>
    <property type="match status" value="1"/>
</dbReference>
<dbReference type="InterPro" id="IPR009056">
    <property type="entry name" value="Cyt_c-like_dom"/>
</dbReference>
<dbReference type="InterPro" id="IPR050349">
    <property type="entry name" value="WD_LIS1/nudF_dynein_reg"/>
</dbReference>
<dbReference type="Gene3D" id="2.130.10.10">
    <property type="entry name" value="YVTN repeat-like/Quinoprotein amine dehydrogenase"/>
    <property type="match status" value="2"/>
</dbReference>
<feature type="repeat" description="WD" evidence="8">
    <location>
        <begin position="107"/>
        <end position="148"/>
    </location>
</feature>
<keyword evidence="7 9" id="KW-0408">Iron</keyword>
<evidence type="ECO:0000256" key="6">
    <source>
        <dbReference type="ARBA" id="ARBA00022982"/>
    </source>
</evidence>
<evidence type="ECO:0000256" key="2">
    <source>
        <dbReference type="ARBA" id="ARBA00022574"/>
    </source>
</evidence>
<name>A0A432V168_9HYPH</name>
<evidence type="ECO:0000313" key="12">
    <source>
        <dbReference type="Proteomes" id="UP000281647"/>
    </source>
</evidence>
<evidence type="ECO:0000256" key="7">
    <source>
        <dbReference type="ARBA" id="ARBA00023004"/>
    </source>
</evidence>
<dbReference type="PRINTS" id="PR00604">
    <property type="entry name" value="CYTCHRMECIAB"/>
</dbReference>
<keyword evidence="12" id="KW-1185">Reference proteome</keyword>
<dbReference type="OrthoDB" id="9805828at2"/>
<evidence type="ECO:0000259" key="10">
    <source>
        <dbReference type="PROSITE" id="PS51007"/>
    </source>
</evidence>
<dbReference type="RefSeq" id="WP_128628326.1">
    <property type="nucleotide sequence ID" value="NZ_RKST01000028.1"/>
</dbReference>
<keyword evidence="3 9" id="KW-0349">Heme</keyword>
<dbReference type="GO" id="GO:0009055">
    <property type="term" value="F:electron transfer activity"/>
    <property type="evidence" value="ECO:0007669"/>
    <property type="project" value="InterPro"/>
</dbReference>
<dbReference type="PROSITE" id="PS50082">
    <property type="entry name" value="WD_REPEATS_2"/>
    <property type="match status" value="4"/>
</dbReference>
<evidence type="ECO:0000256" key="3">
    <source>
        <dbReference type="ARBA" id="ARBA00022617"/>
    </source>
</evidence>
<dbReference type="SMART" id="SM00320">
    <property type="entry name" value="WD40"/>
    <property type="match status" value="6"/>
</dbReference>
<keyword evidence="2 8" id="KW-0853">WD repeat</keyword>
<evidence type="ECO:0000256" key="9">
    <source>
        <dbReference type="PROSITE-ProRule" id="PRU00433"/>
    </source>
</evidence>
<proteinExistence type="predicted"/>
<dbReference type="Gene3D" id="1.10.760.10">
    <property type="entry name" value="Cytochrome c-like domain"/>
    <property type="match status" value="1"/>
</dbReference>
<dbReference type="AlphaFoldDB" id="A0A432V168"/>
<evidence type="ECO:0000256" key="5">
    <source>
        <dbReference type="ARBA" id="ARBA00022737"/>
    </source>
</evidence>
<dbReference type="CDD" id="cd00200">
    <property type="entry name" value="WD40"/>
    <property type="match status" value="1"/>
</dbReference>
<protein>
    <recommendedName>
        <fullName evidence="10">Cytochrome c domain-containing protein</fullName>
    </recommendedName>
</protein>
<feature type="repeat" description="WD" evidence="8">
    <location>
        <begin position="269"/>
        <end position="310"/>
    </location>
</feature>
<dbReference type="SUPFAM" id="SSF46626">
    <property type="entry name" value="Cytochrome c"/>
    <property type="match status" value="1"/>
</dbReference>
<evidence type="ECO:0000256" key="4">
    <source>
        <dbReference type="ARBA" id="ARBA00022723"/>
    </source>
</evidence>
<feature type="repeat" description="WD" evidence="8">
    <location>
        <begin position="24"/>
        <end position="65"/>
    </location>
</feature>